<dbReference type="Gene3D" id="1.10.10.900">
    <property type="entry name" value="SBDS protein C-terminal domain, subdomain 1"/>
    <property type="match status" value="1"/>
</dbReference>
<proteinExistence type="inferred from homology"/>
<protein>
    <submittedName>
        <fullName evidence="5">Exosome subunit (SDO1, SBDS)</fullName>
    </submittedName>
</protein>
<dbReference type="PANTHER" id="PTHR10927">
    <property type="entry name" value="RIBOSOME MATURATION PROTEIN SBDS"/>
    <property type="match status" value="1"/>
</dbReference>
<dbReference type="InterPro" id="IPR019783">
    <property type="entry name" value="SDO1/SBDS_N"/>
</dbReference>
<gene>
    <name evidence="5" type="primary">SBDS</name>
    <name evidence="5" type="synonym">SDO1</name>
</gene>
<evidence type="ECO:0000259" key="4">
    <source>
        <dbReference type="Pfam" id="PF20268"/>
    </source>
</evidence>
<dbReference type="InterPro" id="IPR036786">
    <property type="entry name" value="Ribosome_mat_SBDS_N_sf"/>
</dbReference>
<dbReference type="Pfam" id="PF01172">
    <property type="entry name" value="SBDS_N"/>
    <property type="match status" value="1"/>
</dbReference>
<name>A0A075I272_9EURY</name>
<dbReference type="AlphaFoldDB" id="A0A075I272"/>
<evidence type="ECO:0000259" key="3">
    <source>
        <dbReference type="Pfam" id="PF09377"/>
    </source>
</evidence>
<dbReference type="InterPro" id="IPR035647">
    <property type="entry name" value="EFG_III/V"/>
</dbReference>
<dbReference type="InterPro" id="IPR018978">
    <property type="entry name" value="SDO1/SBDS_central"/>
</dbReference>
<dbReference type="Pfam" id="PF09377">
    <property type="entry name" value="SBDS_domain_II"/>
    <property type="match status" value="1"/>
</dbReference>
<dbReference type="InterPro" id="IPR037188">
    <property type="entry name" value="Sdo1/SBDS_central_sf"/>
</dbReference>
<sequence>MATKNWIRNPPLSISTRCPDAIPLRGTTPSPAMVSLDDAVLARLERGGSRYEILVDPVLVEVWKEDPDSVPLSDLLAVDEVWSDARSGDRPTSDALEGAFGSTDLATCVDRILRDGSIQLTTAQRKQIVDERLKQIVSEIAMTATDPKTKLPHPQTRIENALKEARFKPDPFLSVERQVQDAVNILKPLIPLQFITVRLAFKVPGKDYGGVSNLLRDSMQREQWLEDGSWACVVEVPGGMKNEIISRVANRSSEVEVKELD</sequence>
<evidence type="ECO:0000313" key="5">
    <source>
        <dbReference type="EMBL" id="AIF20098.1"/>
    </source>
</evidence>
<dbReference type="InterPro" id="IPR046928">
    <property type="entry name" value="SDO1/SBDS_C"/>
</dbReference>
<comment type="similarity">
    <text evidence="1">Belongs to the SDO1/SBDS family.</text>
</comment>
<dbReference type="InterPro" id="IPR002140">
    <property type="entry name" value="Sdo1/SBDS"/>
</dbReference>
<dbReference type="SUPFAM" id="SSF54980">
    <property type="entry name" value="EF-G C-terminal domain-like"/>
    <property type="match status" value="1"/>
</dbReference>
<feature type="domain" description="Ribosome maturation protein SDO1/SBDS N-terminal" evidence="2">
    <location>
        <begin position="39"/>
        <end position="126"/>
    </location>
</feature>
<dbReference type="GO" id="GO:0042256">
    <property type="term" value="P:cytosolic ribosome assembly"/>
    <property type="evidence" value="ECO:0007669"/>
    <property type="project" value="InterPro"/>
</dbReference>
<feature type="domain" description="Ribosome maturation protein SDO1/SBDS C-terminal" evidence="4">
    <location>
        <begin position="197"/>
        <end position="259"/>
    </location>
</feature>
<accession>A0A075I272</accession>
<evidence type="ECO:0000259" key="2">
    <source>
        <dbReference type="Pfam" id="PF01172"/>
    </source>
</evidence>
<dbReference type="Gene3D" id="3.30.70.240">
    <property type="match status" value="1"/>
</dbReference>
<reference evidence="5" key="1">
    <citation type="journal article" date="2014" name="Genome Biol. Evol.">
        <title>Pangenome evidence for extensive interdomain horizontal transfer affecting lineage core and shell genes in uncultured planktonic thaumarchaeota and euryarchaeota.</title>
        <authorList>
            <person name="Deschamps P."/>
            <person name="Zivanovic Y."/>
            <person name="Moreira D."/>
            <person name="Rodriguez-Valera F."/>
            <person name="Lopez-Garcia P."/>
        </authorList>
    </citation>
    <scope>NUCLEOTIDE SEQUENCE</scope>
</reference>
<organism evidence="5">
    <name type="scientific">uncultured marine group II/III euryarchaeote KM3_88_D11</name>
    <dbReference type="NCBI Taxonomy" id="1456535"/>
    <lineage>
        <taxon>Archaea</taxon>
        <taxon>Methanobacteriati</taxon>
        <taxon>Methanobacteriota</taxon>
        <taxon>environmental samples</taxon>
    </lineage>
</organism>
<dbReference type="SUPFAM" id="SSF109728">
    <property type="entry name" value="Hypothetical protein AF0491, middle domain"/>
    <property type="match status" value="1"/>
</dbReference>
<dbReference type="NCBIfam" id="TIGR00291">
    <property type="entry name" value="RNA_SBDS"/>
    <property type="match status" value="1"/>
</dbReference>
<dbReference type="InterPro" id="IPR039100">
    <property type="entry name" value="Sdo1/SBDS-like"/>
</dbReference>
<feature type="domain" description="Ribosome maturation protein SDO1/SBDS central" evidence="3">
    <location>
        <begin position="134"/>
        <end position="194"/>
    </location>
</feature>
<dbReference type="Pfam" id="PF20268">
    <property type="entry name" value="SBDS_C"/>
    <property type="match status" value="1"/>
</dbReference>
<dbReference type="PANTHER" id="PTHR10927:SF4">
    <property type="entry name" value="RIBOSOME MATURATION PROTEIN SDO1 HOMOLOG"/>
    <property type="match status" value="1"/>
</dbReference>
<dbReference type="Gene3D" id="3.30.1250.10">
    <property type="entry name" value="Ribosome maturation protein SBDS, N-terminal domain"/>
    <property type="match status" value="1"/>
</dbReference>
<dbReference type="EMBL" id="KF901155">
    <property type="protein sequence ID" value="AIF20098.1"/>
    <property type="molecule type" value="Genomic_DNA"/>
</dbReference>
<evidence type="ECO:0000256" key="1">
    <source>
        <dbReference type="ARBA" id="ARBA00007433"/>
    </source>
</evidence>
<dbReference type="SUPFAM" id="SSF89895">
    <property type="entry name" value="FYSH domain"/>
    <property type="match status" value="1"/>
</dbReference>